<keyword evidence="1" id="KW-0689">Ribosomal protein</keyword>
<name>A0A218YWT0_9HELO</name>
<feature type="coiled-coil region" evidence="3">
    <location>
        <begin position="114"/>
        <end position="233"/>
    </location>
</feature>
<dbReference type="OrthoDB" id="18959at2759"/>
<keyword evidence="7" id="KW-1185">Reference proteome</keyword>
<proteinExistence type="predicted"/>
<dbReference type="InterPro" id="IPR048781">
    <property type="entry name" value="Sos7_CC"/>
</dbReference>
<evidence type="ECO:0000256" key="4">
    <source>
        <dbReference type="SAM" id="MobiDB-lite"/>
    </source>
</evidence>
<protein>
    <recommendedName>
        <fullName evidence="5">Kinetochore protein Sos7 coiled-coil domain-containing protein</fullName>
    </recommendedName>
</protein>
<dbReference type="InterPro" id="IPR037475">
    <property type="entry name" value="Sos7"/>
</dbReference>
<keyword evidence="3" id="KW-0175">Coiled coil</keyword>
<dbReference type="Pfam" id="PF20882">
    <property type="entry name" value="Sos7"/>
    <property type="match status" value="1"/>
</dbReference>
<dbReference type="STRING" id="503106.A0A218YWT0"/>
<keyword evidence="2" id="KW-0687">Ribonucleoprotein</keyword>
<sequence length="310" mass="35181">MAQSHEEILELLLEAQKEHGLSIIKLSEPVWGELRQKAGERTSDVSADVFDNPTPASLQADLAHYKEELFSKLRFSYLEQVTKEKFIRAIVGDPPLVVEHQENVELEASLSISKAALKSQKTDVAELVAELEKRGRELCQKYENVQMQTSQLKELPQTIQRLESNIEKLKAEQQPGLSPRLNMPLDKTFAAIEERERERAELDMQLEQLQVMVPRKTKELERLNAELQPLEAKRLGSTASAREAKRRKEEALGGVGDDLEERDNWGEKAKRRKTTGTGRMRHLKGVPRRFKNGFQTGAPKDARGPSVKAE</sequence>
<dbReference type="Gene3D" id="2.20.25.30">
    <property type="match status" value="1"/>
</dbReference>
<dbReference type="PANTHER" id="PTHR37329">
    <property type="entry name" value="KINETOCHORE PROTEIN SOS7"/>
    <property type="match status" value="1"/>
</dbReference>
<feature type="domain" description="Kinetochore protein Sos7 coiled-coil" evidence="5">
    <location>
        <begin position="68"/>
        <end position="142"/>
    </location>
</feature>
<evidence type="ECO:0000256" key="1">
    <source>
        <dbReference type="ARBA" id="ARBA00022980"/>
    </source>
</evidence>
<dbReference type="EMBL" id="MZNU01000336">
    <property type="protein sequence ID" value="OWP00118.1"/>
    <property type="molecule type" value="Genomic_DNA"/>
</dbReference>
<evidence type="ECO:0000259" key="5">
    <source>
        <dbReference type="Pfam" id="PF20882"/>
    </source>
</evidence>
<dbReference type="AlphaFoldDB" id="A0A218YWT0"/>
<dbReference type="GO" id="GO:0005840">
    <property type="term" value="C:ribosome"/>
    <property type="evidence" value="ECO:0007669"/>
    <property type="project" value="UniProtKB-KW"/>
</dbReference>
<reference evidence="6 7" key="1">
    <citation type="submission" date="2017-04" db="EMBL/GenBank/DDBJ databases">
        <title>Draft genome sequence of Marssonina coronaria NL1: causal agent of apple blotch.</title>
        <authorList>
            <person name="Cheng Q."/>
        </authorList>
    </citation>
    <scope>NUCLEOTIDE SEQUENCE [LARGE SCALE GENOMIC DNA]</scope>
    <source>
        <strain evidence="6 7">NL1</strain>
    </source>
</reference>
<dbReference type="GO" id="GO:0051315">
    <property type="term" value="P:attachment of mitotic spindle microtubules to kinetochore"/>
    <property type="evidence" value="ECO:0007669"/>
    <property type="project" value="TreeGrafter"/>
</dbReference>
<dbReference type="GO" id="GO:0003735">
    <property type="term" value="F:structural constituent of ribosome"/>
    <property type="evidence" value="ECO:0007669"/>
    <property type="project" value="InterPro"/>
</dbReference>
<dbReference type="Proteomes" id="UP000242519">
    <property type="component" value="Unassembled WGS sequence"/>
</dbReference>
<dbReference type="InterPro" id="IPR011331">
    <property type="entry name" value="Ribosomal_eL37/eL43"/>
</dbReference>
<feature type="compositionally biased region" description="Basic residues" evidence="4">
    <location>
        <begin position="269"/>
        <end position="291"/>
    </location>
</feature>
<dbReference type="InParanoid" id="A0A218YWT0"/>
<feature type="compositionally biased region" description="Basic and acidic residues" evidence="4">
    <location>
        <begin position="242"/>
        <end position="251"/>
    </location>
</feature>
<dbReference type="GO" id="GO:0000776">
    <property type="term" value="C:kinetochore"/>
    <property type="evidence" value="ECO:0007669"/>
    <property type="project" value="InterPro"/>
</dbReference>
<evidence type="ECO:0000256" key="3">
    <source>
        <dbReference type="SAM" id="Coils"/>
    </source>
</evidence>
<evidence type="ECO:0000256" key="2">
    <source>
        <dbReference type="ARBA" id="ARBA00023274"/>
    </source>
</evidence>
<evidence type="ECO:0000313" key="7">
    <source>
        <dbReference type="Proteomes" id="UP000242519"/>
    </source>
</evidence>
<comment type="caution">
    <text evidence="6">The sequence shown here is derived from an EMBL/GenBank/DDBJ whole genome shotgun (WGS) entry which is preliminary data.</text>
</comment>
<organism evidence="6 7">
    <name type="scientific">Diplocarpon coronariae</name>
    <dbReference type="NCBI Taxonomy" id="2795749"/>
    <lineage>
        <taxon>Eukaryota</taxon>
        <taxon>Fungi</taxon>
        <taxon>Dikarya</taxon>
        <taxon>Ascomycota</taxon>
        <taxon>Pezizomycotina</taxon>
        <taxon>Leotiomycetes</taxon>
        <taxon>Helotiales</taxon>
        <taxon>Drepanopezizaceae</taxon>
        <taxon>Diplocarpon</taxon>
    </lineage>
</organism>
<feature type="region of interest" description="Disordered" evidence="4">
    <location>
        <begin position="234"/>
        <end position="310"/>
    </location>
</feature>
<dbReference type="PANTHER" id="PTHR37329:SF1">
    <property type="entry name" value="KINETOCHORE PROTEIN SOS7"/>
    <property type="match status" value="1"/>
</dbReference>
<dbReference type="GO" id="GO:1990904">
    <property type="term" value="C:ribonucleoprotein complex"/>
    <property type="evidence" value="ECO:0007669"/>
    <property type="project" value="UniProtKB-KW"/>
</dbReference>
<evidence type="ECO:0000313" key="6">
    <source>
        <dbReference type="EMBL" id="OWP00118.1"/>
    </source>
</evidence>
<dbReference type="GO" id="GO:0006412">
    <property type="term" value="P:translation"/>
    <property type="evidence" value="ECO:0007669"/>
    <property type="project" value="InterPro"/>
</dbReference>
<accession>A0A218YWT0</accession>
<gene>
    <name evidence="6" type="ORF">B2J93_8689</name>
</gene>
<dbReference type="GO" id="GO:0034501">
    <property type="term" value="P:protein localization to kinetochore"/>
    <property type="evidence" value="ECO:0007669"/>
    <property type="project" value="InterPro"/>
</dbReference>